<evidence type="ECO:0000313" key="2">
    <source>
        <dbReference type="Proteomes" id="UP000231194"/>
    </source>
</evidence>
<dbReference type="Proteomes" id="UP000231194">
    <property type="component" value="Unassembled WGS sequence"/>
</dbReference>
<evidence type="ECO:0000313" key="1">
    <source>
        <dbReference type="EMBL" id="PJG56337.1"/>
    </source>
</evidence>
<dbReference type="EMBL" id="PGVG01000003">
    <property type="protein sequence ID" value="PJG56337.1"/>
    <property type="molecule type" value="Genomic_DNA"/>
</dbReference>
<gene>
    <name evidence="1" type="ORF">CVM73_05900</name>
</gene>
<proteinExistence type="predicted"/>
<name>A0A2M8REU9_9BRAD</name>
<protein>
    <submittedName>
        <fullName evidence="1">Uncharacterized protein</fullName>
    </submittedName>
</protein>
<sequence>MMWRWAFSAGWVIQVHHVPHALLRHFLNYARVAAHVVYYSGRRINADLTCFAEDDEGALRFLNCSRFRSGATNDEGWYRGQCCYSKLAPEWGEFYEIAGPDPHLMDPIDWKIASGVSNPARHFLFYFRDNIFECIAADWAFERVTENALVQRLRAG</sequence>
<accession>A0A2M8REU9</accession>
<dbReference type="AlphaFoldDB" id="A0A2M8REU9"/>
<comment type="caution">
    <text evidence="1">The sequence shown here is derived from an EMBL/GenBank/DDBJ whole genome shotgun (WGS) entry which is preliminary data.</text>
</comment>
<keyword evidence="2" id="KW-1185">Reference proteome</keyword>
<reference evidence="1 2" key="1">
    <citation type="submission" date="2017-11" db="EMBL/GenBank/DDBJ databases">
        <title>Bradyrhizobium forestalis sp. nov., an efficient nitrogen-fixing bacterium isolated from nodules of forest legume species in the Amazon.</title>
        <authorList>
            <person name="Costa E.M."/>
            <person name="Guimaraes A."/>
            <person name="Carvalho T.S."/>
            <person name="Rodrigues T.L."/>
            <person name="Ribeiro P.R.A."/>
            <person name="Lebbe L."/>
            <person name="Willems A."/>
            <person name="Moreira F.M.S."/>
        </authorList>
    </citation>
    <scope>NUCLEOTIDE SEQUENCE [LARGE SCALE GENOMIC DNA]</scope>
    <source>
        <strain evidence="1 2">INPA54B</strain>
    </source>
</reference>
<organism evidence="1 2">
    <name type="scientific">Bradyrhizobium forestalis</name>
    <dbReference type="NCBI Taxonomy" id="1419263"/>
    <lineage>
        <taxon>Bacteria</taxon>
        <taxon>Pseudomonadati</taxon>
        <taxon>Pseudomonadota</taxon>
        <taxon>Alphaproteobacteria</taxon>
        <taxon>Hyphomicrobiales</taxon>
        <taxon>Nitrobacteraceae</taxon>
        <taxon>Bradyrhizobium</taxon>
    </lineage>
</organism>